<organism evidence="1 2">
    <name type="scientific">Homo sapiens</name>
    <name type="common">Human</name>
    <dbReference type="NCBI Taxonomy" id="9606"/>
    <lineage>
        <taxon>Eukaryota</taxon>
        <taxon>Metazoa</taxon>
        <taxon>Chordata</taxon>
        <taxon>Craniata</taxon>
        <taxon>Vertebrata</taxon>
        <taxon>Euteleostomi</taxon>
        <taxon>Mammalia</taxon>
        <taxon>Eutheria</taxon>
        <taxon>Euarchontoglires</taxon>
        <taxon>Primates</taxon>
        <taxon>Haplorrhini</taxon>
        <taxon>Catarrhini</taxon>
        <taxon>Hominidae</taxon>
        <taxon>Homo</taxon>
    </lineage>
</organism>
<protein>
    <submittedName>
        <fullName evidence="1">Glutamate rich 1</fullName>
    </submittedName>
</protein>
<dbReference type="Ensembl" id="ENST00000631596.1">
    <property type="protein sequence ID" value="ENSP00000488494.1"/>
    <property type="gene ID" value="ENSG00000282665.1"/>
</dbReference>
<sequence length="7" mass="850">MAAHRKH</sequence>
<dbReference type="Ensembl" id="ENST00000632053.1">
    <property type="protein sequence ID" value="ENSP00000488567.1"/>
    <property type="gene ID" value="ENSG00000282665.1"/>
</dbReference>
<proteinExistence type="predicted"/>
<name>A0A1Y8EN93_HUMAN</name>
<evidence type="ECO:0000313" key="1">
    <source>
        <dbReference type="Ensembl" id="ENSP00000488494.1"/>
    </source>
</evidence>
<gene>
    <name evidence="1" type="primary">ERICH1</name>
</gene>
<dbReference type="Proteomes" id="UP000005640">
    <property type="component" value="Unplaced"/>
</dbReference>
<dbReference type="OrthoDB" id="9539182at2759"/>
<feature type="non-terminal residue" evidence="1">
    <location>
        <position position="7"/>
    </location>
</feature>
<accession>A0A1Y8EN93</accession>
<dbReference type="HGNC" id="HGNC:27234">
    <property type="gene designation" value="ERICH1"/>
</dbReference>
<dbReference type="ChiTaRS" id="ERICH1">
    <property type="organism name" value="human"/>
</dbReference>
<keyword evidence="2" id="KW-1185">Reference proteome</keyword>
<reference evidence="1" key="1">
    <citation type="submission" date="2025-05" db="UniProtKB">
        <authorList>
            <consortium name="Ensembl"/>
        </authorList>
    </citation>
    <scope>IDENTIFICATION</scope>
</reference>
<evidence type="ECO:0000313" key="2">
    <source>
        <dbReference type="Proteomes" id="UP000005640"/>
    </source>
</evidence>